<gene>
    <name evidence="1" type="ORF">PDIGIT_LOCUS7856</name>
</gene>
<dbReference type="Proteomes" id="UP001152607">
    <property type="component" value="Unassembled WGS sequence"/>
</dbReference>
<sequence>MAEPRSLFLRLPLELREHIYSYYFRPADRLDVSNFAGGLYRFEFDLLRVNKQVHLEAHNLWRRKFAYFVRLQTLWPNAVHHISNEGLVPIVAYGPRASNFKEHAFLLEVSSHQDPDQSEHPMIMLLDDIPQFAQTWFYSGLTYPGLNEALNLKCTARNLEQRGTSSNILEDDEKSTIPLDMQKRLLLPFGKIKGLSGTQLAHFDKSVEDDLLTAMAAPYPPVHECFEECITLIEKGDELLSITPRTIGTARSALESFFAAFHAMHILIDGRKRRVLADAYFHENITEGRFKGQMGSAIRIILRIRLVSRCVLAYLRMGEYGEAAFWGMRSVRIMSEQMSSEFDAFIADYIGSEDMGMINARTAIAFTMLESGAHEFGSKYAGIPGNERREEWAEELESYESEFPVNSEQLWVHTGRYLNSAAHKETRETVINEAKDFGVEIPEFIL</sequence>
<name>A0A9W4XKC3_9PLEO</name>
<comment type="caution">
    <text evidence="1">The sequence shown here is derived from an EMBL/GenBank/DDBJ whole genome shotgun (WGS) entry which is preliminary data.</text>
</comment>
<protein>
    <submittedName>
        <fullName evidence="1">Uncharacterized protein</fullName>
    </submittedName>
</protein>
<keyword evidence="2" id="KW-1185">Reference proteome</keyword>
<organism evidence="1 2">
    <name type="scientific">Periconia digitata</name>
    <dbReference type="NCBI Taxonomy" id="1303443"/>
    <lineage>
        <taxon>Eukaryota</taxon>
        <taxon>Fungi</taxon>
        <taxon>Dikarya</taxon>
        <taxon>Ascomycota</taxon>
        <taxon>Pezizomycotina</taxon>
        <taxon>Dothideomycetes</taxon>
        <taxon>Pleosporomycetidae</taxon>
        <taxon>Pleosporales</taxon>
        <taxon>Massarineae</taxon>
        <taxon>Periconiaceae</taxon>
        <taxon>Periconia</taxon>
    </lineage>
</organism>
<proteinExistence type="predicted"/>
<reference evidence="1" key="1">
    <citation type="submission" date="2023-01" db="EMBL/GenBank/DDBJ databases">
        <authorList>
            <person name="Van Ghelder C."/>
            <person name="Rancurel C."/>
        </authorList>
    </citation>
    <scope>NUCLEOTIDE SEQUENCE</scope>
    <source>
        <strain evidence="1">CNCM I-4278</strain>
    </source>
</reference>
<dbReference type="EMBL" id="CAOQHR010000005">
    <property type="protein sequence ID" value="CAI6334788.1"/>
    <property type="molecule type" value="Genomic_DNA"/>
</dbReference>
<evidence type="ECO:0000313" key="2">
    <source>
        <dbReference type="Proteomes" id="UP001152607"/>
    </source>
</evidence>
<dbReference type="OrthoDB" id="5229512at2759"/>
<accession>A0A9W4XKC3</accession>
<dbReference type="AlphaFoldDB" id="A0A9W4XKC3"/>
<evidence type="ECO:0000313" key="1">
    <source>
        <dbReference type="EMBL" id="CAI6334788.1"/>
    </source>
</evidence>